<reference evidence="4" key="1">
    <citation type="submission" date="2023-04" db="EMBL/GenBank/DDBJ databases">
        <title>Black Yeasts Isolated from many extreme environments.</title>
        <authorList>
            <person name="Coleine C."/>
            <person name="Stajich J.E."/>
            <person name="Selbmann L."/>
        </authorList>
    </citation>
    <scope>NUCLEOTIDE SEQUENCE</scope>
    <source>
        <strain evidence="4">CCFEE 5312</strain>
    </source>
</reference>
<evidence type="ECO:0000256" key="1">
    <source>
        <dbReference type="ARBA" id="ARBA00006484"/>
    </source>
</evidence>
<dbReference type="GO" id="GO:0016616">
    <property type="term" value="F:oxidoreductase activity, acting on the CH-OH group of donors, NAD or NADP as acceptor"/>
    <property type="evidence" value="ECO:0007669"/>
    <property type="project" value="TreeGrafter"/>
</dbReference>
<sequence length="291" mass="30857">MALPRPAANEPPTSFPSYPDLPGRIALITGIGQVGIPNSPTWGNGAATARVLSSNGVKIFGCDINLPAAETTKARLLALKPDAEVEVVRCDVTKQSDVDEFVRLAVARFGRVDILVNNVGATRPGDPATMSEDDWMGQIDVNLHSVYRCCHAVLPIMEAQGTGGSVVNNASITALRYIGKPQIAYATAKAAVIRYTKSAGVMYAPKGIRFNAVVPGLMYTPLVENFGASEKEEDREVFRKITEHNVPMGKIGDSFDVANAVVWLASDASRYVTAHALVVDGAITESTGTGG</sequence>
<protein>
    <submittedName>
        <fullName evidence="4">Uncharacterized protein</fullName>
    </submittedName>
</protein>
<dbReference type="Pfam" id="PF13561">
    <property type="entry name" value="adh_short_C2"/>
    <property type="match status" value="1"/>
</dbReference>
<dbReference type="AlphaFoldDB" id="A0AAJ0DJB5"/>
<dbReference type="PRINTS" id="PR00081">
    <property type="entry name" value="GDHRDH"/>
</dbReference>
<gene>
    <name evidence="4" type="ORF">LTR09_007699</name>
</gene>
<proteinExistence type="inferred from homology"/>
<dbReference type="PANTHER" id="PTHR42760">
    <property type="entry name" value="SHORT-CHAIN DEHYDROGENASES/REDUCTASES FAMILY MEMBER"/>
    <property type="match status" value="1"/>
</dbReference>
<dbReference type="PRINTS" id="PR00080">
    <property type="entry name" value="SDRFAMILY"/>
</dbReference>
<evidence type="ECO:0000313" key="4">
    <source>
        <dbReference type="EMBL" id="KAK3051303.1"/>
    </source>
</evidence>
<dbReference type="InterPro" id="IPR020904">
    <property type="entry name" value="Sc_DH/Rdtase_CS"/>
</dbReference>
<accession>A0AAJ0DJB5</accession>
<comment type="similarity">
    <text evidence="1">Belongs to the short-chain dehydrogenases/reductases (SDR) family.</text>
</comment>
<keyword evidence="2" id="KW-0521">NADP</keyword>
<evidence type="ECO:0000313" key="5">
    <source>
        <dbReference type="Proteomes" id="UP001271007"/>
    </source>
</evidence>
<dbReference type="Proteomes" id="UP001271007">
    <property type="component" value="Unassembled WGS sequence"/>
</dbReference>
<dbReference type="Gene3D" id="3.40.50.720">
    <property type="entry name" value="NAD(P)-binding Rossmann-like Domain"/>
    <property type="match status" value="1"/>
</dbReference>
<dbReference type="PROSITE" id="PS00061">
    <property type="entry name" value="ADH_SHORT"/>
    <property type="match status" value="1"/>
</dbReference>
<keyword evidence="3" id="KW-0560">Oxidoreductase</keyword>
<dbReference type="FunFam" id="3.40.50.720:FF:000084">
    <property type="entry name" value="Short-chain dehydrogenase reductase"/>
    <property type="match status" value="1"/>
</dbReference>
<dbReference type="PANTHER" id="PTHR42760:SF115">
    <property type="entry name" value="3-OXOACYL-[ACYL-CARRIER-PROTEIN] REDUCTASE FABG"/>
    <property type="match status" value="1"/>
</dbReference>
<evidence type="ECO:0000256" key="3">
    <source>
        <dbReference type="ARBA" id="ARBA00023002"/>
    </source>
</evidence>
<dbReference type="CDD" id="cd05233">
    <property type="entry name" value="SDR_c"/>
    <property type="match status" value="1"/>
</dbReference>
<evidence type="ECO:0000256" key="2">
    <source>
        <dbReference type="ARBA" id="ARBA00022857"/>
    </source>
</evidence>
<dbReference type="EMBL" id="JAWDJX010000027">
    <property type="protein sequence ID" value="KAK3051303.1"/>
    <property type="molecule type" value="Genomic_DNA"/>
</dbReference>
<dbReference type="InterPro" id="IPR036291">
    <property type="entry name" value="NAD(P)-bd_dom_sf"/>
</dbReference>
<keyword evidence="5" id="KW-1185">Reference proteome</keyword>
<organism evidence="4 5">
    <name type="scientific">Extremus antarcticus</name>
    <dbReference type="NCBI Taxonomy" id="702011"/>
    <lineage>
        <taxon>Eukaryota</taxon>
        <taxon>Fungi</taxon>
        <taxon>Dikarya</taxon>
        <taxon>Ascomycota</taxon>
        <taxon>Pezizomycotina</taxon>
        <taxon>Dothideomycetes</taxon>
        <taxon>Dothideomycetidae</taxon>
        <taxon>Mycosphaerellales</taxon>
        <taxon>Extremaceae</taxon>
        <taxon>Extremus</taxon>
    </lineage>
</organism>
<comment type="caution">
    <text evidence="4">The sequence shown here is derived from an EMBL/GenBank/DDBJ whole genome shotgun (WGS) entry which is preliminary data.</text>
</comment>
<dbReference type="InterPro" id="IPR002347">
    <property type="entry name" value="SDR_fam"/>
</dbReference>
<dbReference type="SUPFAM" id="SSF51735">
    <property type="entry name" value="NAD(P)-binding Rossmann-fold domains"/>
    <property type="match status" value="1"/>
</dbReference>
<name>A0AAJ0DJB5_9PEZI</name>